<reference evidence="1 2" key="1">
    <citation type="submission" date="2015-09" db="EMBL/GenBank/DDBJ databases">
        <title>A metagenomics-based metabolic model of nitrate-dependent anaerobic oxidation of methane by Methanoperedens-like archaea.</title>
        <authorList>
            <person name="Arshad A."/>
            <person name="Speth D.R."/>
            <person name="De Graaf R.M."/>
            <person name="Op Den Camp H.J."/>
            <person name="Jetten M.S."/>
            <person name="Welte C.U."/>
        </authorList>
    </citation>
    <scope>NUCLEOTIDE SEQUENCE [LARGE SCALE GENOMIC DNA]</scope>
</reference>
<protein>
    <submittedName>
        <fullName evidence="1">Ubiquinone biosynthesis O-methyltransferase</fullName>
        <ecNumber evidence="1">2.1.1.222</ecNumber>
    </submittedName>
</protein>
<dbReference type="PANTHER" id="PTHR43861">
    <property type="entry name" value="TRANS-ACONITATE 2-METHYLTRANSFERASE-RELATED"/>
    <property type="match status" value="1"/>
</dbReference>
<dbReference type="Pfam" id="PF13489">
    <property type="entry name" value="Methyltransf_23"/>
    <property type="match status" value="1"/>
</dbReference>
<keyword evidence="1" id="KW-0830">Ubiquinone</keyword>
<accession>A0A0P8A4C6</accession>
<evidence type="ECO:0000313" key="2">
    <source>
        <dbReference type="Proteomes" id="UP000050360"/>
    </source>
</evidence>
<dbReference type="GO" id="GO:0102208">
    <property type="term" value="F:2-polyprenyl-6-hydroxyphenol methylase activity"/>
    <property type="evidence" value="ECO:0007669"/>
    <property type="project" value="UniProtKB-EC"/>
</dbReference>
<evidence type="ECO:0000313" key="1">
    <source>
        <dbReference type="EMBL" id="KPQ43022.1"/>
    </source>
</evidence>
<keyword evidence="1" id="KW-0808">Transferase</keyword>
<dbReference type="SUPFAM" id="SSF53335">
    <property type="entry name" value="S-adenosyl-L-methionine-dependent methyltransferases"/>
    <property type="match status" value="1"/>
</dbReference>
<dbReference type="Gene3D" id="3.40.50.150">
    <property type="entry name" value="Vaccinia Virus protein VP39"/>
    <property type="match status" value="1"/>
</dbReference>
<name>A0A0P8A4C6_9EURY</name>
<organism evidence="1 2">
    <name type="scientific">Candidatus Methanoperedens nitratireducens</name>
    <dbReference type="NCBI Taxonomy" id="1392998"/>
    <lineage>
        <taxon>Archaea</taxon>
        <taxon>Methanobacteriati</taxon>
        <taxon>Methanobacteriota</taxon>
        <taxon>Stenosarchaea group</taxon>
        <taxon>Methanomicrobia</taxon>
        <taxon>Methanosarcinales</taxon>
        <taxon>ANME-2 cluster</taxon>
        <taxon>Candidatus Methanoperedentaceae</taxon>
        <taxon>Candidatus Methanoperedens</taxon>
    </lineage>
</organism>
<dbReference type="EMBL" id="LKCM01000186">
    <property type="protein sequence ID" value="KPQ43022.1"/>
    <property type="molecule type" value="Genomic_DNA"/>
</dbReference>
<dbReference type="Proteomes" id="UP000050360">
    <property type="component" value="Unassembled WGS sequence"/>
</dbReference>
<comment type="caution">
    <text evidence="1">The sequence shown here is derived from an EMBL/GenBank/DDBJ whole genome shotgun (WGS) entry which is preliminary data.</text>
</comment>
<dbReference type="InterPro" id="IPR029063">
    <property type="entry name" value="SAM-dependent_MTases_sf"/>
</dbReference>
<proteinExistence type="predicted"/>
<sequence length="248" mass="29438">MKIIEKKQIYEKYLTTHFQAAHENEYNEFKTYHKYFKINYSKHLNEDKKLKILDIGSGMGHFLYFLEKEGYKNNLGIDISNENIEFCKNKGFHVEYIDAFDFLEKNIEPFDVIVMNDIIEHFDKNEIVQILNLINNNLCDNGKVIVKTLNSSNPFLANSGRYIDFTHEISFTEESLSQILKVCSFEDVKVYPQDIYIFYTNPLNYIAKYFSKFMNLTFRIIFLMYGRKTKIFTKSIIAVGFKKNNMKI</sequence>
<dbReference type="CDD" id="cd02440">
    <property type="entry name" value="AdoMet_MTases"/>
    <property type="match status" value="1"/>
</dbReference>
<dbReference type="AlphaFoldDB" id="A0A0P8A4C6"/>
<dbReference type="EC" id="2.1.1.222" evidence="1"/>
<keyword evidence="1" id="KW-0489">Methyltransferase</keyword>
<dbReference type="GO" id="GO:0032259">
    <property type="term" value="P:methylation"/>
    <property type="evidence" value="ECO:0007669"/>
    <property type="project" value="UniProtKB-KW"/>
</dbReference>
<gene>
    <name evidence="1" type="primary">ubiG_1</name>
    <name evidence="1" type="ORF">MPEBLZ_02406</name>
</gene>